<feature type="domain" description="NAD(P)-binding" evidence="1">
    <location>
        <begin position="7"/>
        <end position="189"/>
    </location>
</feature>
<reference evidence="2 3" key="1">
    <citation type="submission" date="2019-10" db="EMBL/GenBank/DDBJ databases">
        <title>Taxonomy of Antarctic Massilia spp.: description of Massilia rubra sp. nov., Massilia aquatica sp. nov., Massilia mucilaginosa sp. nov., Massilia frigida sp. nov. isolated from streams, lakes and regoliths.</title>
        <authorList>
            <person name="Holochova P."/>
            <person name="Sedlacek I."/>
            <person name="Kralova S."/>
            <person name="Maslanova I."/>
            <person name="Busse H.-J."/>
            <person name="Stankova E."/>
            <person name="Vrbovska V."/>
            <person name="Kovarovic V."/>
            <person name="Bartak M."/>
            <person name="Svec P."/>
            <person name="Pantucek R."/>
        </authorList>
    </citation>
    <scope>NUCLEOTIDE SEQUENCE [LARGE SCALE GENOMIC DNA]</scope>
    <source>
        <strain evidence="2 3">CCM 8694</strain>
    </source>
</reference>
<dbReference type="Proteomes" id="UP000610594">
    <property type="component" value="Unassembled WGS sequence"/>
</dbReference>
<evidence type="ECO:0000313" key="2">
    <source>
        <dbReference type="EMBL" id="NHZ61575.1"/>
    </source>
</evidence>
<keyword evidence="3" id="KW-1185">Reference proteome</keyword>
<organism evidence="2 3">
    <name type="scientific">Massilia genomosp. 1</name>
    <dbReference type="NCBI Taxonomy" id="2609280"/>
    <lineage>
        <taxon>Bacteria</taxon>
        <taxon>Pseudomonadati</taxon>
        <taxon>Pseudomonadota</taxon>
        <taxon>Betaproteobacteria</taxon>
        <taxon>Burkholderiales</taxon>
        <taxon>Oxalobacteraceae</taxon>
        <taxon>Telluria group</taxon>
        <taxon>Massilia</taxon>
    </lineage>
</organism>
<dbReference type="PANTHER" id="PTHR43355">
    <property type="entry name" value="FLAVIN REDUCTASE (NADPH)"/>
    <property type="match status" value="1"/>
</dbReference>
<dbReference type="RefSeq" id="WP_167235822.1">
    <property type="nucleotide sequence ID" value="NZ_WHJF01000007.1"/>
</dbReference>
<dbReference type="Gene3D" id="3.40.50.720">
    <property type="entry name" value="NAD(P)-binding Rossmann-like Domain"/>
    <property type="match status" value="1"/>
</dbReference>
<dbReference type="InterPro" id="IPR036291">
    <property type="entry name" value="NAD(P)-bd_dom_sf"/>
</dbReference>
<dbReference type="Pfam" id="PF13460">
    <property type="entry name" value="NAD_binding_10"/>
    <property type="match status" value="1"/>
</dbReference>
<accession>A0ABX0MFN1</accession>
<dbReference type="PANTHER" id="PTHR43355:SF2">
    <property type="entry name" value="FLAVIN REDUCTASE (NADPH)"/>
    <property type="match status" value="1"/>
</dbReference>
<sequence length="205" mass="21515">MKLAIFGASGGVGRHLVEQALQAGHEIKALLRSASALSIAHPRLHIVVGSFAQPDGVTEVVQGADAVISVLGVRKGDTSPVCTDGMRGIVQAMNAAGARRLIALSAYGASETRNASLFIRFVRRIIAAKMRDKDSMEALIRASALDWTLVRPAVLSNGEQHGHCRAGTSLRPGLAGRLARADLAAFLLREAVEGSFMGEAVVVAQ</sequence>
<dbReference type="InterPro" id="IPR016040">
    <property type="entry name" value="NAD(P)-bd_dom"/>
</dbReference>
<dbReference type="SUPFAM" id="SSF51735">
    <property type="entry name" value="NAD(P)-binding Rossmann-fold domains"/>
    <property type="match status" value="1"/>
</dbReference>
<name>A0ABX0MFN1_9BURK</name>
<dbReference type="EMBL" id="WHJF01000007">
    <property type="protein sequence ID" value="NHZ61575.1"/>
    <property type="molecule type" value="Genomic_DNA"/>
</dbReference>
<evidence type="ECO:0000259" key="1">
    <source>
        <dbReference type="Pfam" id="PF13460"/>
    </source>
</evidence>
<protein>
    <submittedName>
        <fullName evidence="2">NAD(P)H-binding protein</fullName>
    </submittedName>
</protein>
<evidence type="ECO:0000313" key="3">
    <source>
        <dbReference type="Proteomes" id="UP000610594"/>
    </source>
</evidence>
<dbReference type="InterPro" id="IPR051606">
    <property type="entry name" value="Polyketide_Oxido-like"/>
</dbReference>
<gene>
    <name evidence="2" type="ORF">F1735_04550</name>
</gene>
<proteinExistence type="predicted"/>
<comment type="caution">
    <text evidence="2">The sequence shown here is derived from an EMBL/GenBank/DDBJ whole genome shotgun (WGS) entry which is preliminary data.</text>
</comment>